<keyword evidence="3" id="KW-1185">Reference proteome</keyword>
<reference evidence="2" key="1">
    <citation type="submission" date="2022-05" db="EMBL/GenBank/DDBJ databases">
        <title>Draft genome sequence of Clostridium tertium strain CP3 isolated from Peru.</title>
        <authorList>
            <person name="Hurtado R."/>
            <person name="Lima L."/>
            <person name="Sousa T."/>
            <person name="Jaiswal A.K."/>
            <person name="Tiwari S."/>
            <person name="Maturrano L."/>
            <person name="Brenig B."/>
            <person name="Azevedo V."/>
        </authorList>
    </citation>
    <scope>NUCLEOTIDE SEQUENCE</scope>
    <source>
        <strain evidence="2">CP3</strain>
    </source>
</reference>
<dbReference type="EMBL" id="JAMRYU010000010">
    <property type="protein sequence ID" value="MDC4240608.1"/>
    <property type="molecule type" value="Genomic_DNA"/>
</dbReference>
<protein>
    <submittedName>
        <fullName evidence="2">HNH endonuclease</fullName>
    </submittedName>
</protein>
<sequence length="90" mass="10449">MDSSTREKIRLSKLNSGRGIFYSKFYGRHEHRVVAERILGRALLPEEIVHHIDGNKRNNDENNLLVLPSQSEHAKLHMRERAFWNGGDAQ</sequence>
<dbReference type="InterPro" id="IPR003615">
    <property type="entry name" value="HNH_nuc"/>
</dbReference>
<keyword evidence="2" id="KW-0540">Nuclease</keyword>
<comment type="caution">
    <text evidence="2">The sequence shown here is derived from an EMBL/GenBank/DDBJ whole genome shotgun (WGS) entry which is preliminary data.</text>
</comment>
<accession>A0A9X4B2T6</accession>
<proteinExistence type="predicted"/>
<dbReference type="Pfam" id="PF13392">
    <property type="entry name" value="HNH_3"/>
    <property type="match status" value="1"/>
</dbReference>
<dbReference type="InterPro" id="IPR044925">
    <property type="entry name" value="His-Me_finger_sf"/>
</dbReference>
<evidence type="ECO:0000259" key="1">
    <source>
        <dbReference type="Pfam" id="PF13392"/>
    </source>
</evidence>
<evidence type="ECO:0000313" key="2">
    <source>
        <dbReference type="EMBL" id="MDC4240608.1"/>
    </source>
</evidence>
<name>A0A9X4B2T6_9CLOT</name>
<evidence type="ECO:0000313" key="3">
    <source>
        <dbReference type="Proteomes" id="UP001141183"/>
    </source>
</evidence>
<dbReference type="SUPFAM" id="SSF54060">
    <property type="entry name" value="His-Me finger endonucleases"/>
    <property type="match status" value="1"/>
</dbReference>
<dbReference type="Gene3D" id="3.90.75.20">
    <property type="match status" value="1"/>
</dbReference>
<keyword evidence="2" id="KW-0378">Hydrolase</keyword>
<dbReference type="AlphaFoldDB" id="A0A9X4B2T6"/>
<gene>
    <name evidence="2" type="ORF">NE398_10600</name>
</gene>
<keyword evidence="2" id="KW-0255">Endonuclease</keyword>
<dbReference type="RefSeq" id="WP_272470347.1">
    <property type="nucleotide sequence ID" value="NZ_JAMRYU010000010.1"/>
</dbReference>
<dbReference type="GO" id="GO:0004519">
    <property type="term" value="F:endonuclease activity"/>
    <property type="evidence" value="ECO:0007669"/>
    <property type="project" value="UniProtKB-KW"/>
</dbReference>
<feature type="domain" description="HNH nuclease" evidence="1">
    <location>
        <begin position="31"/>
        <end position="71"/>
    </location>
</feature>
<dbReference type="Proteomes" id="UP001141183">
    <property type="component" value="Unassembled WGS sequence"/>
</dbReference>
<organism evidence="2 3">
    <name type="scientific">Clostridium tertium</name>
    <dbReference type="NCBI Taxonomy" id="1559"/>
    <lineage>
        <taxon>Bacteria</taxon>
        <taxon>Bacillati</taxon>
        <taxon>Bacillota</taxon>
        <taxon>Clostridia</taxon>
        <taxon>Eubacteriales</taxon>
        <taxon>Clostridiaceae</taxon>
        <taxon>Clostridium</taxon>
    </lineage>
</organism>